<dbReference type="OrthoDB" id="5292533at2"/>
<evidence type="ECO:0000313" key="5">
    <source>
        <dbReference type="Proteomes" id="UP000321192"/>
    </source>
</evidence>
<dbReference type="STRING" id="85643.Tmz1t_0701"/>
<sequence>MNPKRVVIVGGSGFIGSAIANRLCKEGVKVLIPTRRRSRAGHVLLLPNVEVVEGNVHDVALLARLFEGADAVVNTVGVLHSRPGRPFGPDFARAHVELPQKIVAACRTAGVPRLVHISALGAYSDGPSEYQRSKAAGETAIRTGSPEIAWTILQPSVVFGRGDSFLNLFADLARMFPVLPLAGATARFQPVYVEDVAEAVWQSLTRDDAGGQTFQLAGPTVYTLRQLVEYVSALVGKPRPIYPLSEKLAMWQARLMELAPQPLMSRDNVRSMKVDNVASGTPQPFGMVPTALETVAPAWLGQAAPRARYYPFRRHARR</sequence>
<organism evidence="2 4">
    <name type="scientific">Thauera aminoaromatica</name>
    <dbReference type="NCBI Taxonomy" id="164330"/>
    <lineage>
        <taxon>Bacteria</taxon>
        <taxon>Pseudomonadati</taxon>
        <taxon>Pseudomonadota</taxon>
        <taxon>Betaproteobacteria</taxon>
        <taxon>Rhodocyclales</taxon>
        <taxon>Zoogloeaceae</taxon>
        <taxon>Thauera</taxon>
    </lineage>
</organism>
<dbReference type="GO" id="GO:0044877">
    <property type="term" value="F:protein-containing complex binding"/>
    <property type="evidence" value="ECO:0007669"/>
    <property type="project" value="TreeGrafter"/>
</dbReference>
<name>C4ZIW0_THASP</name>
<reference evidence="4" key="1">
    <citation type="submission" date="2009-05" db="EMBL/GenBank/DDBJ databases">
        <title>Complete sequence of chromosome of Thauera sp. MZ1T.</title>
        <authorList>
            <consortium name="US DOE Joint Genome Institute"/>
            <person name="Lucas S."/>
            <person name="Copeland A."/>
            <person name="Lapidus A."/>
            <person name="Glavina del Rio T."/>
            <person name="Dalin E."/>
            <person name="Tice H."/>
            <person name="Bruce D."/>
            <person name="Goodwin L."/>
            <person name="Pitluck S."/>
            <person name="Sims D."/>
            <person name="Brettin T."/>
            <person name="Detter J.C."/>
            <person name="Han C."/>
            <person name="Larimer F."/>
            <person name="Land M."/>
            <person name="Hauser L."/>
            <person name="Kyrpides N."/>
            <person name="Mikhailova N."/>
            <person name="Sayler G.S."/>
        </authorList>
    </citation>
    <scope>NUCLEOTIDE SEQUENCE [LARGE SCALE GENOMIC DNA]</scope>
    <source>
        <strain evidence="4">MZ1T</strain>
    </source>
</reference>
<dbReference type="AlphaFoldDB" id="C4ZIW0"/>
<dbReference type="eggNOG" id="COG0702">
    <property type="taxonomic scope" value="Bacteria"/>
</dbReference>
<evidence type="ECO:0000259" key="1">
    <source>
        <dbReference type="Pfam" id="PF01370"/>
    </source>
</evidence>
<dbReference type="Proteomes" id="UP000002186">
    <property type="component" value="Chromosome"/>
</dbReference>
<accession>C4ZIW0</accession>
<evidence type="ECO:0000313" key="2">
    <source>
        <dbReference type="EMBL" id="ACK53473.1"/>
    </source>
</evidence>
<keyword evidence="4" id="KW-1185">Reference proteome</keyword>
<feature type="domain" description="NAD-dependent epimerase/dehydratase" evidence="1">
    <location>
        <begin position="6"/>
        <end position="215"/>
    </location>
</feature>
<dbReference type="PANTHER" id="PTHR12126">
    <property type="entry name" value="NADH-UBIQUINONE OXIDOREDUCTASE 39 KDA SUBUNIT-RELATED"/>
    <property type="match status" value="1"/>
</dbReference>
<reference evidence="2 4" key="2">
    <citation type="journal article" date="2012" name="Stand. Genomic Sci.">
        <title>Complete genome sequence of Thauera aminoaromatica strain MZ1T.</title>
        <authorList>
            <person name="Jiang K."/>
            <person name="Sanseverino J."/>
            <person name="Chauhan A."/>
            <person name="Lucas S."/>
            <person name="Copeland A."/>
            <person name="Lapidus A."/>
            <person name="Del Rio T.G."/>
            <person name="Dalin E."/>
            <person name="Tice H."/>
            <person name="Bruce D."/>
            <person name="Goodwin L."/>
            <person name="Pitluck S."/>
            <person name="Sims D."/>
            <person name="Brettin T."/>
            <person name="Detter J.C."/>
            <person name="Han C."/>
            <person name="Chang Y.J."/>
            <person name="Larimer F."/>
            <person name="Land M."/>
            <person name="Hauser L."/>
            <person name="Kyrpides N.C."/>
            <person name="Mikhailova N."/>
            <person name="Moser S."/>
            <person name="Jegier P."/>
            <person name="Close D."/>
            <person name="Debruyn J.M."/>
            <person name="Wang Y."/>
            <person name="Layton A.C."/>
            <person name="Allen M.S."/>
            <person name="Sayler G.S."/>
        </authorList>
    </citation>
    <scope>NUCLEOTIDE SEQUENCE [LARGE SCALE GENOMIC DNA]</scope>
    <source>
        <strain evidence="2 4">MZ1T</strain>
    </source>
</reference>
<dbReference type="RefSeq" id="WP_004306736.1">
    <property type="nucleotide sequence ID" value="NC_011662.2"/>
</dbReference>
<gene>
    <name evidence="2" type="ordered locus">Tmz1t_0701</name>
    <name evidence="3" type="ORF">E6Q80_23010</name>
</gene>
<dbReference type="InterPro" id="IPR001509">
    <property type="entry name" value="Epimerase_deHydtase"/>
</dbReference>
<dbReference type="HOGENOM" id="CLU_007383_6_5_4"/>
<dbReference type="InterPro" id="IPR051207">
    <property type="entry name" value="ComplexI_NDUFA9_subunit"/>
</dbReference>
<dbReference type="KEGG" id="tmz:Tmz1t_0701"/>
<reference evidence="3 5" key="3">
    <citation type="submission" date="2018-09" db="EMBL/GenBank/DDBJ databases">
        <title>Metagenome Assembled Genomes from an Advanced Water Purification Facility.</title>
        <authorList>
            <person name="Stamps B.W."/>
            <person name="Spear J.R."/>
        </authorList>
    </citation>
    <scope>NUCLEOTIDE SEQUENCE [LARGE SCALE GENOMIC DNA]</scope>
    <source>
        <strain evidence="3">Bin_27_1</strain>
    </source>
</reference>
<evidence type="ECO:0000313" key="4">
    <source>
        <dbReference type="Proteomes" id="UP000002186"/>
    </source>
</evidence>
<dbReference type="EMBL" id="SSFD01000394">
    <property type="protein sequence ID" value="TXH78310.1"/>
    <property type="molecule type" value="Genomic_DNA"/>
</dbReference>
<proteinExistence type="predicted"/>
<evidence type="ECO:0000313" key="3">
    <source>
        <dbReference type="EMBL" id="TXH78310.1"/>
    </source>
</evidence>
<dbReference type="EMBL" id="CP001281">
    <property type="protein sequence ID" value="ACK53473.1"/>
    <property type="molecule type" value="Genomic_DNA"/>
</dbReference>
<dbReference type="Proteomes" id="UP000321192">
    <property type="component" value="Unassembled WGS sequence"/>
</dbReference>
<dbReference type="Pfam" id="PF01370">
    <property type="entry name" value="Epimerase"/>
    <property type="match status" value="1"/>
</dbReference>
<dbReference type="InterPro" id="IPR036291">
    <property type="entry name" value="NAD(P)-bd_dom_sf"/>
</dbReference>
<dbReference type="Gene3D" id="3.40.50.720">
    <property type="entry name" value="NAD(P)-binding Rossmann-like Domain"/>
    <property type="match status" value="1"/>
</dbReference>
<dbReference type="SUPFAM" id="SSF51735">
    <property type="entry name" value="NAD(P)-binding Rossmann-fold domains"/>
    <property type="match status" value="1"/>
</dbReference>
<protein>
    <submittedName>
        <fullName evidence="3">Complex I NDUFA9 subunit family protein</fullName>
    </submittedName>
    <submittedName>
        <fullName evidence="2">NAD-dependent epimerase/dehydratase</fullName>
    </submittedName>
</protein>
<dbReference type="CDD" id="cd05271">
    <property type="entry name" value="NDUFA9_like_SDR_a"/>
    <property type="match status" value="1"/>
</dbReference>
<accession>A0A5C7S402</accession>
<dbReference type="PANTHER" id="PTHR12126:SF11">
    <property type="entry name" value="NADH DEHYDROGENASE [UBIQUINONE] 1 ALPHA SUBCOMPLEX SUBUNIT 9, MITOCHONDRIAL"/>
    <property type="match status" value="1"/>
</dbReference>